<comment type="similarity">
    <text evidence="1 6">Belongs to the universal ribosomal protein uS9 family.</text>
</comment>
<dbReference type="PROSITE" id="PS00360">
    <property type="entry name" value="RIBOSOMAL_S9"/>
    <property type="match status" value="1"/>
</dbReference>
<dbReference type="GO" id="GO:0003723">
    <property type="term" value="F:RNA binding"/>
    <property type="evidence" value="ECO:0007669"/>
    <property type="project" value="TreeGrafter"/>
</dbReference>
<evidence type="ECO:0000256" key="6">
    <source>
        <dbReference type="RuleBase" id="RU003815"/>
    </source>
</evidence>
<dbReference type="InterPro" id="IPR020568">
    <property type="entry name" value="Ribosomal_Su5_D2-typ_SF"/>
</dbReference>
<feature type="compositionally biased region" description="Polar residues" evidence="7">
    <location>
        <begin position="90"/>
        <end position="102"/>
    </location>
</feature>
<evidence type="ECO:0000256" key="3">
    <source>
        <dbReference type="ARBA" id="ARBA00023274"/>
    </source>
</evidence>
<name>A0AA49LM85_9CHLO</name>
<dbReference type="GO" id="GO:0003735">
    <property type="term" value="F:structural constituent of ribosome"/>
    <property type="evidence" value="ECO:0007669"/>
    <property type="project" value="InterPro"/>
</dbReference>
<dbReference type="InterPro" id="IPR000754">
    <property type="entry name" value="Ribosomal_uS9"/>
</dbReference>
<dbReference type="AlphaFoldDB" id="A0AA49LM85"/>
<evidence type="ECO:0000256" key="5">
    <source>
        <dbReference type="ARBA" id="ARBA00035437"/>
    </source>
</evidence>
<keyword evidence="8" id="KW-0934">Plastid</keyword>
<geneLocation type="chloroplast" evidence="8"/>
<dbReference type="Pfam" id="PF00380">
    <property type="entry name" value="Ribosomal_S9"/>
    <property type="match status" value="2"/>
</dbReference>
<protein>
    <recommendedName>
        <fullName evidence="4">Small ribosomal subunit protein uS9c</fullName>
    </recommendedName>
    <alternativeName>
        <fullName evidence="5">30S ribosomal protein S9, chloroplastic</fullName>
    </alternativeName>
</protein>
<dbReference type="GO" id="GO:0015935">
    <property type="term" value="C:small ribosomal subunit"/>
    <property type="evidence" value="ECO:0007669"/>
    <property type="project" value="TreeGrafter"/>
</dbReference>
<dbReference type="InterPro" id="IPR020574">
    <property type="entry name" value="Ribosomal_uS9_CS"/>
</dbReference>
<evidence type="ECO:0000313" key="8">
    <source>
        <dbReference type="EMBL" id="WLG71294.1"/>
    </source>
</evidence>
<evidence type="ECO:0000256" key="4">
    <source>
        <dbReference type="ARBA" id="ARBA00035152"/>
    </source>
</evidence>
<dbReference type="GO" id="GO:0006412">
    <property type="term" value="P:translation"/>
    <property type="evidence" value="ECO:0007669"/>
    <property type="project" value="InterPro"/>
</dbReference>
<evidence type="ECO:0000256" key="1">
    <source>
        <dbReference type="ARBA" id="ARBA00005251"/>
    </source>
</evidence>
<evidence type="ECO:0000256" key="7">
    <source>
        <dbReference type="SAM" id="MobiDB-lite"/>
    </source>
</evidence>
<organism evidence="8">
    <name type="scientific">Johansenicoccus eremophilus</name>
    <dbReference type="NCBI Taxonomy" id="3068301"/>
    <lineage>
        <taxon>Eukaryota</taxon>
        <taxon>Viridiplantae</taxon>
        <taxon>Chlorophyta</taxon>
        <taxon>core chlorophytes</taxon>
        <taxon>Chlorophyceae</taxon>
        <taxon>CS clade</taxon>
        <taxon>Sphaeropleales</taxon>
        <taxon>Sphaeropleales incertae sedis</taxon>
        <taxon>Johansenicoccus</taxon>
    </lineage>
</organism>
<keyword evidence="3 6" id="KW-0687">Ribonucleoprotein</keyword>
<gene>
    <name evidence="8" type="primary">rps9</name>
</gene>
<proteinExistence type="inferred from homology"/>
<accession>A0AA49LM85</accession>
<reference evidence="8" key="1">
    <citation type="journal article" date="2023" name="Plant Ecol Evol">
        <title>Johansenicoccus eremophilus, gen. et sp. nov., a novel evolutionary lineage in Chlorophyceae with unusual genomic features.</title>
        <authorList>
            <person name="Fucikova K."/>
            <person name="Taylor M."/>
            <person name="Lewis L.A."/>
            <person name="Niece B.K."/>
            <person name="Isaac A.S."/>
            <person name="Pietrasiak N."/>
        </authorList>
    </citation>
    <scope>NUCLEOTIDE SEQUENCE</scope>
    <source>
        <strain evidence="8">WJT24VFNP31</strain>
    </source>
</reference>
<dbReference type="InterPro" id="IPR014721">
    <property type="entry name" value="Ribsml_uS5_D2-typ_fold_subgr"/>
</dbReference>
<keyword evidence="8" id="KW-0150">Chloroplast</keyword>
<dbReference type="EMBL" id="OQ849777">
    <property type="protein sequence ID" value="WLG71294.1"/>
    <property type="molecule type" value="Genomic_DNA"/>
</dbReference>
<dbReference type="SUPFAM" id="SSF54211">
    <property type="entry name" value="Ribosomal protein S5 domain 2-like"/>
    <property type="match status" value="2"/>
</dbReference>
<sequence length="226" mass="24575">MSIKNIQNIRQTDGFEDREKDLAITGNLKKQTNVLAVAVGRRKEAVAQVRFVLGTGQFIINGKPVQTYLQNNFYSLLTVKAPFEILQNLSNTTGGNSITNPSEGGDNKNNKMEDSVSAAQTVSTVGQTSKAPLVTGRGKQNILCQPDAFDTIVKVEGGGLGGQAEAIKLGIARAICKATENEIDEIFPNLQAALRSKGCLTQDARAKERRKYGLKKARKAPQYHKR</sequence>
<dbReference type="PANTHER" id="PTHR21569:SF1">
    <property type="entry name" value="SMALL RIBOSOMAL SUBUNIT PROTEIN US9M"/>
    <property type="match status" value="1"/>
</dbReference>
<feature type="region of interest" description="Disordered" evidence="7">
    <location>
        <begin position="90"/>
        <end position="110"/>
    </location>
</feature>
<dbReference type="PANTHER" id="PTHR21569">
    <property type="entry name" value="RIBOSOMAL PROTEIN S9"/>
    <property type="match status" value="1"/>
</dbReference>
<dbReference type="Gene3D" id="3.30.230.10">
    <property type="match status" value="1"/>
</dbReference>
<keyword evidence="2 6" id="KW-0689">Ribosomal protein</keyword>
<evidence type="ECO:0000256" key="2">
    <source>
        <dbReference type="ARBA" id="ARBA00022980"/>
    </source>
</evidence>